<dbReference type="AlphaFoldDB" id="A0A1M4ST97"/>
<sequence length="302" mass="34630">MISILVSTIDEGIKRVKNVLLEPRDDVEYIVSHQYTSDRYREIPDELKRRDVTISQIKGKGVSRSRNNAIKHASGEIGLFADDDVTYRNSYIDIVKETFRENTDIDIALFKIKTRTGEPEYKEYPEARLELKKTSFSISSVEIGFNIEKIKNAGLYFDERFGAGRELIVGAEETVFIEDCLKHGLKVLYVPEYIVEHPFLSTIKSVPKFDKRRNWVTGAYDCRTNGSIALFKAFGGTLKILPTLLRHGINPFSYLYHRLSAALYILRTNKKYMAVEDDSVIYPSKRSRPTSRSEHKVSALDV</sequence>
<protein>
    <submittedName>
        <fullName evidence="2">Glycosyl transferase family 2</fullName>
    </submittedName>
</protein>
<dbReference type="RefSeq" id="WP_073058870.1">
    <property type="nucleotide sequence ID" value="NZ_FQUS01000001.1"/>
</dbReference>
<reference evidence="2 3" key="1">
    <citation type="submission" date="2016-11" db="EMBL/GenBank/DDBJ databases">
        <authorList>
            <person name="Jaros S."/>
            <person name="Januszkiewicz K."/>
            <person name="Wedrychowicz H."/>
        </authorList>
    </citation>
    <scope>NUCLEOTIDE SEQUENCE [LARGE SCALE GENOMIC DNA]</scope>
    <source>
        <strain evidence="2 3">DSM 21986</strain>
    </source>
</reference>
<evidence type="ECO:0000313" key="3">
    <source>
        <dbReference type="Proteomes" id="UP000184041"/>
    </source>
</evidence>
<evidence type="ECO:0000313" key="2">
    <source>
        <dbReference type="EMBL" id="SHE35416.1"/>
    </source>
</evidence>
<accession>A0A1M4ST97</accession>
<dbReference type="EMBL" id="FQUS01000001">
    <property type="protein sequence ID" value="SHE35416.1"/>
    <property type="molecule type" value="Genomic_DNA"/>
</dbReference>
<dbReference type="Proteomes" id="UP000184041">
    <property type="component" value="Unassembled WGS sequence"/>
</dbReference>
<evidence type="ECO:0000259" key="1">
    <source>
        <dbReference type="Pfam" id="PF00535"/>
    </source>
</evidence>
<keyword evidence="2" id="KW-0808">Transferase</keyword>
<dbReference type="SUPFAM" id="SSF53448">
    <property type="entry name" value="Nucleotide-diphospho-sugar transferases"/>
    <property type="match status" value="1"/>
</dbReference>
<organism evidence="2 3">
    <name type="scientific">Fodinibius roseus</name>
    <dbReference type="NCBI Taxonomy" id="1194090"/>
    <lineage>
        <taxon>Bacteria</taxon>
        <taxon>Pseudomonadati</taxon>
        <taxon>Balneolota</taxon>
        <taxon>Balneolia</taxon>
        <taxon>Balneolales</taxon>
        <taxon>Balneolaceae</taxon>
        <taxon>Fodinibius</taxon>
    </lineage>
</organism>
<dbReference type="Gene3D" id="3.90.550.10">
    <property type="entry name" value="Spore Coat Polysaccharide Biosynthesis Protein SpsA, Chain A"/>
    <property type="match status" value="1"/>
</dbReference>
<gene>
    <name evidence="2" type="ORF">SAMN05443144_101117</name>
</gene>
<dbReference type="InterPro" id="IPR001173">
    <property type="entry name" value="Glyco_trans_2-like"/>
</dbReference>
<feature type="domain" description="Glycosyltransferase 2-like" evidence="1">
    <location>
        <begin position="8"/>
        <end position="110"/>
    </location>
</feature>
<dbReference type="InterPro" id="IPR029044">
    <property type="entry name" value="Nucleotide-diphossugar_trans"/>
</dbReference>
<dbReference type="Pfam" id="PF00535">
    <property type="entry name" value="Glycos_transf_2"/>
    <property type="match status" value="1"/>
</dbReference>
<dbReference type="OrthoDB" id="9778406at2"/>
<dbReference type="CDD" id="cd00761">
    <property type="entry name" value="Glyco_tranf_GTA_type"/>
    <property type="match status" value="1"/>
</dbReference>
<proteinExistence type="predicted"/>
<dbReference type="STRING" id="1194090.SAMN05443144_101117"/>
<keyword evidence="3" id="KW-1185">Reference proteome</keyword>
<dbReference type="GO" id="GO:0016740">
    <property type="term" value="F:transferase activity"/>
    <property type="evidence" value="ECO:0007669"/>
    <property type="project" value="UniProtKB-KW"/>
</dbReference>
<name>A0A1M4ST97_9BACT</name>